<dbReference type="Pfam" id="PF17147">
    <property type="entry name" value="PFOR_II"/>
    <property type="match status" value="1"/>
</dbReference>
<accession>A0A7J3SM21</accession>
<protein>
    <recommendedName>
        <fullName evidence="2">2-oxoacid oxidoreductase (ferredoxin)</fullName>
        <ecNumber evidence="2">1.2.7.11</ecNumber>
    </recommendedName>
</protein>
<dbReference type="InterPro" id="IPR050722">
    <property type="entry name" value="Pyruvate:ferred/Flavod_OxRd"/>
</dbReference>
<keyword evidence="7" id="KW-0670">Pyruvate</keyword>
<keyword evidence="3" id="KW-0560">Oxidoreductase</keyword>
<dbReference type="SUPFAM" id="SSF52922">
    <property type="entry name" value="TK C-terminal domain-like"/>
    <property type="match status" value="1"/>
</dbReference>
<dbReference type="EC" id="1.2.7.11" evidence="2"/>
<dbReference type="CDD" id="cd07034">
    <property type="entry name" value="TPP_PYR_PFOR_IOR-alpha_like"/>
    <property type="match status" value="1"/>
</dbReference>
<dbReference type="Gene3D" id="3.40.50.920">
    <property type="match status" value="1"/>
</dbReference>
<evidence type="ECO:0000313" key="7">
    <source>
        <dbReference type="EMBL" id="HGZ60616.1"/>
    </source>
</evidence>
<dbReference type="Pfam" id="PF01855">
    <property type="entry name" value="POR_N"/>
    <property type="match status" value="1"/>
</dbReference>
<evidence type="ECO:0000256" key="4">
    <source>
        <dbReference type="ARBA" id="ARBA00048893"/>
    </source>
</evidence>
<dbReference type="InterPro" id="IPR009014">
    <property type="entry name" value="Transketo_C/PFOR_II"/>
</dbReference>
<dbReference type="SUPFAM" id="SSF52518">
    <property type="entry name" value="Thiamin diphosphate-binding fold (THDP-binding)"/>
    <property type="match status" value="1"/>
</dbReference>
<dbReference type="GO" id="GO:0019164">
    <property type="term" value="F:pyruvate synthase activity"/>
    <property type="evidence" value="ECO:0007669"/>
    <property type="project" value="UniProtKB-ARBA"/>
</dbReference>
<gene>
    <name evidence="7" type="ORF">ENW83_05395</name>
</gene>
<evidence type="ECO:0000256" key="2">
    <source>
        <dbReference type="ARBA" id="ARBA00012691"/>
    </source>
</evidence>
<dbReference type="InterPro" id="IPR029061">
    <property type="entry name" value="THDP-binding"/>
</dbReference>
<sequence>MSAIKPMPPVAIEKPKAKVWNGARAIAETVKVADVDVIAAYPIRPYTGIMNALASMIADGEFTADIIVADSEHSQFEVVKHASAVGARVFAGSSGVGLAFAAEPIIVTALSQLPVVAAIGTRALDDPGNFGMEWSDALMFRDFGWLISWAKTVQEAADMTLVAYRVAEDRRVLLPHFIALDGAAITHVATPVVPVTKQQATEFLPPYRPPYRIDPQDGPVTKAQHIAPSLIGPEERKTIDVAQKRSKQVIAEAWKDFAKYTGREYTPFLETIGMEDAEFALIGMGAYMKDLELVASRLRSKGHKVGTVRLRYVRPFPAEELINALGGVKAAGVIEFGYSFGSPFGTGSLYHEVATSLYEADAKPTLLDFLFLGGREPTVEHFTQLAEKVIESAHKKPQKKTYWLTLRGEDI</sequence>
<organism evidence="7">
    <name type="scientific">Fervidicoccus fontis</name>
    <dbReference type="NCBI Taxonomy" id="683846"/>
    <lineage>
        <taxon>Archaea</taxon>
        <taxon>Thermoproteota</taxon>
        <taxon>Thermoprotei</taxon>
        <taxon>Fervidicoccales</taxon>
        <taxon>Fervidicoccaceae</taxon>
        <taxon>Fervidicoccus</taxon>
    </lineage>
</organism>
<dbReference type="EMBL" id="DTLS01000155">
    <property type="protein sequence ID" value="HGZ60616.1"/>
    <property type="molecule type" value="Genomic_DNA"/>
</dbReference>
<proteinExistence type="predicted"/>
<dbReference type="InterPro" id="IPR033412">
    <property type="entry name" value="PFOR_II"/>
</dbReference>
<dbReference type="AlphaFoldDB" id="A0A7J3SM21"/>
<evidence type="ECO:0000259" key="5">
    <source>
        <dbReference type="Pfam" id="PF01855"/>
    </source>
</evidence>
<reference evidence="7" key="1">
    <citation type="journal article" date="2020" name="mSystems">
        <title>Genome- and Community-Level Interaction Insights into Carbon Utilization and Element Cycling Functions of Hydrothermarchaeota in Hydrothermal Sediment.</title>
        <authorList>
            <person name="Zhou Z."/>
            <person name="Liu Y."/>
            <person name="Xu W."/>
            <person name="Pan J."/>
            <person name="Luo Z.H."/>
            <person name="Li M."/>
        </authorList>
    </citation>
    <scope>NUCLEOTIDE SEQUENCE [LARGE SCALE GENOMIC DNA]</scope>
    <source>
        <strain evidence="7">SpSt-885</strain>
    </source>
</reference>
<comment type="caution">
    <text evidence="7">The sequence shown here is derived from an EMBL/GenBank/DDBJ whole genome shotgun (WGS) entry which is preliminary data.</text>
</comment>
<dbReference type="InterPro" id="IPR002880">
    <property type="entry name" value="Pyrv_Fd/Flavodoxin_OxRdtase_N"/>
</dbReference>
<evidence type="ECO:0000256" key="3">
    <source>
        <dbReference type="ARBA" id="ARBA00023002"/>
    </source>
</evidence>
<dbReference type="PANTHER" id="PTHR32154:SF30">
    <property type="entry name" value="2-OXOACID OXIDOREDUCTASE (FERREDOXIN)"/>
    <property type="match status" value="1"/>
</dbReference>
<comment type="catalytic activity">
    <reaction evidence="4">
        <text>a 2-oxocarboxylate + 2 oxidized [2Fe-2S]-[ferredoxin] + CoA = an acyl-CoA + 2 reduced [2Fe-2S]-[ferredoxin] + CO2 + H(+)</text>
        <dbReference type="Rhea" id="RHEA:42316"/>
        <dbReference type="Rhea" id="RHEA-COMP:10000"/>
        <dbReference type="Rhea" id="RHEA-COMP:10001"/>
        <dbReference type="ChEBI" id="CHEBI:15378"/>
        <dbReference type="ChEBI" id="CHEBI:16526"/>
        <dbReference type="ChEBI" id="CHEBI:33737"/>
        <dbReference type="ChEBI" id="CHEBI:33738"/>
        <dbReference type="ChEBI" id="CHEBI:35179"/>
        <dbReference type="ChEBI" id="CHEBI:57287"/>
        <dbReference type="ChEBI" id="CHEBI:58342"/>
        <dbReference type="EC" id="1.2.7.11"/>
    </reaction>
</comment>
<dbReference type="PANTHER" id="PTHR32154">
    <property type="entry name" value="PYRUVATE-FLAVODOXIN OXIDOREDUCTASE-RELATED"/>
    <property type="match status" value="1"/>
</dbReference>
<evidence type="ECO:0000256" key="1">
    <source>
        <dbReference type="ARBA" id="ARBA00011631"/>
    </source>
</evidence>
<comment type="subunit">
    <text evidence="1">Heterodimer composed of an alpha and a beta subunit.</text>
</comment>
<feature type="domain" description="Pyruvate:ferredoxin oxidoreductase core" evidence="6">
    <location>
        <begin position="277"/>
        <end position="381"/>
    </location>
</feature>
<dbReference type="GO" id="GO:0018491">
    <property type="term" value="F:2-oxobutyrate synthase activity"/>
    <property type="evidence" value="ECO:0007669"/>
    <property type="project" value="UniProtKB-ARBA"/>
</dbReference>
<dbReference type="GO" id="GO:0006979">
    <property type="term" value="P:response to oxidative stress"/>
    <property type="evidence" value="ECO:0007669"/>
    <property type="project" value="TreeGrafter"/>
</dbReference>
<name>A0A7J3SM21_9CREN</name>
<evidence type="ECO:0000259" key="6">
    <source>
        <dbReference type="Pfam" id="PF17147"/>
    </source>
</evidence>
<feature type="domain" description="Pyruvate flavodoxin/ferredoxin oxidoreductase pyrimidine binding" evidence="5">
    <location>
        <begin position="30"/>
        <end position="225"/>
    </location>
</feature>
<dbReference type="Gene3D" id="3.40.50.970">
    <property type="match status" value="1"/>
</dbReference>